<feature type="domain" description="YoaR-like putative peptidoglycan binding" evidence="1">
    <location>
        <begin position="81"/>
        <end position="195"/>
    </location>
</feature>
<protein>
    <recommendedName>
        <fullName evidence="1">YoaR-like putative peptidoglycan binding domain-containing protein</fullName>
    </recommendedName>
</protein>
<dbReference type="InterPro" id="IPR007391">
    <property type="entry name" value="Vancomycin_resist_VanW"/>
</dbReference>
<evidence type="ECO:0000313" key="2">
    <source>
        <dbReference type="EMBL" id="XAY04218.1"/>
    </source>
</evidence>
<dbReference type="Pfam" id="PF12229">
    <property type="entry name" value="PG_binding_4"/>
    <property type="match status" value="1"/>
</dbReference>
<dbReference type="InterPro" id="IPR022029">
    <property type="entry name" value="YoaR-like_PG-bd"/>
</dbReference>
<reference evidence="2" key="1">
    <citation type="submission" date="2022-12" db="EMBL/GenBank/DDBJ databases">
        <title>Paraconexibacter alkalitolerans sp. nov. and Baekduia alba sp. nov., isolated from soil and emended description of the genera Paraconexibacter (Chun et al., 2020) and Baekduia (An et al., 2020).</title>
        <authorList>
            <person name="Vieira S."/>
            <person name="Huber K.J."/>
            <person name="Geppert A."/>
            <person name="Wolf J."/>
            <person name="Neumann-Schaal M."/>
            <person name="Muesken M."/>
            <person name="Overmann J."/>
        </authorList>
    </citation>
    <scope>NUCLEOTIDE SEQUENCE</scope>
    <source>
        <strain evidence="2">AEG42_29</strain>
    </source>
</reference>
<organism evidence="2">
    <name type="scientific">Paraconexibacter sp. AEG42_29</name>
    <dbReference type="NCBI Taxonomy" id="2997339"/>
    <lineage>
        <taxon>Bacteria</taxon>
        <taxon>Bacillati</taxon>
        <taxon>Actinomycetota</taxon>
        <taxon>Thermoleophilia</taxon>
        <taxon>Solirubrobacterales</taxon>
        <taxon>Paraconexibacteraceae</taxon>
        <taxon>Paraconexibacter</taxon>
    </lineage>
</organism>
<name>A0AAU7ARI0_9ACTN</name>
<evidence type="ECO:0000259" key="1">
    <source>
        <dbReference type="Pfam" id="PF12229"/>
    </source>
</evidence>
<dbReference type="KEGG" id="parq:DSM112329_01048"/>
<accession>A0AAU7ARI0</accession>
<proteinExistence type="predicted"/>
<dbReference type="PANTHER" id="PTHR35788">
    <property type="entry name" value="EXPORTED PROTEIN-RELATED"/>
    <property type="match status" value="1"/>
</dbReference>
<sequence>MPRGPKPQNWRRRSAVLLAPILLVALSVVMLRIVYTDRALPGTHLAGVNVEGDSSASLKERMTRLKASPVTVYAAGKQLRITPVDAGYEQDVEATVDRVLDAGRDGPLFGLVKSARGVFESREVAPADRVDAAKIDATSRRVARLINRETFPGAIDIDPSTYEVNVQGPRKGRTVNRPALKGQLVEALRSGKEEFRVPFDPRPVAKVSAVRKVADDARAFLQQDLVITGAGEPIVWGKETLASFLRLRSSTKDRSKVRLGSDEPRLIELVAGIAKARDRPPREPSFAAPSKLATLDGKGAVTWRSRAARVSVTRAGFSGRTIDREEAVIAIADAVRTGRHTAKLPVKLAKPKVTQKAAEKVDSLIGTFTTRYESGQPRVTNIRRMARTVDGTVIAPGAQFDLNAVVGERTSAKGYVKAPFIGDGNKIVPSIGGGVSQFSTTMYNAAYFAGLRVDTHQPHSLYISRYPPGREATLDFPSIDLKWTNDTDVPVVVRTFTDSRSVTVSLYGDNGGRTVTAKPGPRQPLAGGDFEIKVTRTVKYGDGRTADDSFTSKYAKGDE</sequence>
<dbReference type="InterPro" id="IPR052913">
    <property type="entry name" value="Glycopeptide_resist_protein"/>
</dbReference>
<gene>
    <name evidence="2" type="ORF">DSM112329_01048</name>
</gene>
<dbReference type="EMBL" id="CP114014">
    <property type="protein sequence ID" value="XAY04218.1"/>
    <property type="molecule type" value="Genomic_DNA"/>
</dbReference>
<dbReference type="PANTHER" id="PTHR35788:SF1">
    <property type="entry name" value="EXPORTED PROTEIN"/>
    <property type="match status" value="1"/>
</dbReference>
<dbReference type="Pfam" id="PF04294">
    <property type="entry name" value="VanW"/>
    <property type="match status" value="1"/>
</dbReference>
<dbReference type="AlphaFoldDB" id="A0AAU7ARI0"/>